<dbReference type="OrthoDB" id="10003767at2759"/>
<dbReference type="PANTHER" id="PTHR21310">
    <property type="entry name" value="AMINOGLYCOSIDE PHOSPHOTRANSFERASE-RELATED-RELATED"/>
    <property type="match status" value="1"/>
</dbReference>
<dbReference type="InterPro" id="IPR011009">
    <property type="entry name" value="Kinase-like_dom_sf"/>
</dbReference>
<dbReference type="Proteomes" id="UP000663193">
    <property type="component" value="Chromosome 14"/>
</dbReference>
<dbReference type="Gene3D" id="3.30.200.20">
    <property type="entry name" value="Phosphorylase Kinase, domain 1"/>
    <property type="match status" value="1"/>
</dbReference>
<dbReference type="VEuPathDB" id="FungiDB:JI435_115730"/>
<dbReference type="InterPro" id="IPR051678">
    <property type="entry name" value="AGP_Transferase"/>
</dbReference>
<evidence type="ECO:0008006" key="4">
    <source>
        <dbReference type="Google" id="ProtNLM"/>
    </source>
</evidence>
<reference evidence="3" key="1">
    <citation type="journal article" date="2021" name="BMC Genomics">
        <title>Chromosome-level genome assembly and manually-curated proteome of model necrotroph Parastagonospora nodorum Sn15 reveals a genome-wide trove of candidate effector homologs, and redundancy of virulence-related functions within an accessory chromosome.</title>
        <authorList>
            <person name="Bertazzoni S."/>
            <person name="Jones D.A.B."/>
            <person name="Phan H.T."/>
            <person name="Tan K.-C."/>
            <person name="Hane J.K."/>
        </authorList>
    </citation>
    <scope>NUCLEOTIDE SEQUENCE [LARGE SCALE GENOMIC DNA]</scope>
    <source>
        <strain evidence="3">SN15 / ATCC MYA-4574 / FGSC 10173)</strain>
    </source>
</reference>
<proteinExistence type="predicted"/>
<accession>A0A7U2FCN7</accession>
<evidence type="ECO:0000313" key="3">
    <source>
        <dbReference type="Proteomes" id="UP000663193"/>
    </source>
</evidence>
<organism evidence="2 3">
    <name type="scientific">Phaeosphaeria nodorum (strain SN15 / ATCC MYA-4574 / FGSC 10173)</name>
    <name type="common">Glume blotch fungus</name>
    <name type="synonym">Parastagonospora nodorum</name>
    <dbReference type="NCBI Taxonomy" id="321614"/>
    <lineage>
        <taxon>Eukaryota</taxon>
        <taxon>Fungi</taxon>
        <taxon>Dikarya</taxon>
        <taxon>Ascomycota</taxon>
        <taxon>Pezizomycotina</taxon>
        <taxon>Dothideomycetes</taxon>
        <taxon>Pleosporomycetidae</taxon>
        <taxon>Pleosporales</taxon>
        <taxon>Pleosporineae</taxon>
        <taxon>Phaeosphaeriaceae</taxon>
        <taxon>Parastagonospora</taxon>
    </lineage>
</organism>
<dbReference type="AlphaFoldDB" id="A0A7U2FCN7"/>
<dbReference type="RefSeq" id="XP_001801813.1">
    <property type="nucleotide sequence ID" value="XM_001801761.1"/>
</dbReference>
<name>A0A7U2FCN7_PHANO</name>
<evidence type="ECO:0000313" key="2">
    <source>
        <dbReference type="EMBL" id="QRD02850.1"/>
    </source>
</evidence>
<protein>
    <recommendedName>
        <fullName evidence="4">Aminoglycoside phosphotransferase domain-containing protein</fullName>
    </recommendedName>
</protein>
<evidence type="ECO:0000256" key="1">
    <source>
        <dbReference type="SAM" id="MobiDB-lite"/>
    </source>
</evidence>
<feature type="region of interest" description="Disordered" evidence="1">
    <location>
        <begin position="113"/>
        <end position="171"/>
    </location>
</feature>
<dbReference type="PANTHER" id="PTHR21310:SF51">
    <property type="entry name" value="AMINOGLYCOSIDE PHOSPHOTRANSFERASE DOMAIN-CONTAINING PROTEIN"/>
    <property type="match status" value="1"/>
</dbReference>
<feature type="region of interest" description="Disordered" evidence="1">
    <location>
        <begin position="1"/>
        <end position="43"/>
    </location>
</feature>
<dbReference type="KEGG" id="pno:SNOG_11573"/>
<dbReference type="EMBL" id="CP069036">
    <property type="protein sequence ID" value="QRD02850.1"/>
    <property type="molecule type" value="Genomic_DNA"/>
</dbReference>
<sequence length="627" mass="71008">MIFKRTTESSKASLRLAPNQLQKQPPLIERSSKTKPNMKPQKSCLASIRKKTKQLFELYRSADQANLWTTFVTTQDSTDASMKSNRHQYGSHFMRRFFCILGFERNTNKHLDDRAEPGLVNPGNNVSDFPDSGTFVPDDDESDCVDSGSVVPDDGESDYSDDGEPNECNKDDRRNFKAIRQISQEALEDLVLETLYPVNKIRSHTCRIAHRKEGSFHHCVFFDIDDGQESEQAYVLRIPAHGTQGKWQEEDAFMLRNEAVMMQHIRHHTKCPVPEVISFDQTLNNSIGAPYILMKKVTGMSALDVWQGNHLYEPPAPGDEYLNADQPSVLLEAIRINFIRSLAVAMSHLHKLEFSNIGVPVFEHPEDEEPSSIGPAYVWHTKSTMQPIKGIGPFPTSRQFFEAGVQRCWSLDVTELDDMHSDDEEMLEHKGIKKILNLVVESEPFAAPYESLPFDCLDEESATNPAAPKLFVLRHDDLDLQNILVDYKGNVTGIIDWDGCMAVPRCVGYTSLPTFLRRDWLPGHMVSGWPYITWSIQRYREAYSAAIKKACGSDNNDARFTKKSAIYQALFAVLYEDEECPTVLGNMLGEIDGFRRVDPWDLCVQLGKGWPAAEKVLKGKITHLLAP</sequence>
<dbReference type="SUPFAM" id="SSF56112">
    <property type="entry name" value="Protein kinase-like (PK-like)"/>
    <property type="match status" value="1"/>
</dbReference>
<feature type="compositionally biased region" description="Acidic residues" evidence="1">
    <location>
        <begin position="153"/>
        <end position="165"/>
    </location>
</feature>
<gene>
    <name evidence="2" type="ORF">JI435_115730</name>
</gene>
<keyword evidence="3" id="KW-1185">Reference proteome</keyword>
<dbReference type="Gene3D" id="3.90.1200.10">
    <property type="match status" value="1"/>
</dbReference>